<keyword evidence="2" id="KW-1133">Transmembrane helix</keyword>
<protein>
    <submittedName>
        <fullName evidence="3">Uncharacterized protein</fullName>
    </submittedName>
</protein>
<evidence type="ECO:0000313" key="3">
    <source>
        <dbReference type="EMBL" id="TFI56356.1"/>
    </source>
</evidence>
<reference evidence="3 4" key="1">
    <citation type="submission" date="2019-03" db="EMBL/GenBank/DDBJ databases">
        <title>Genome sequence of Sphingomonas sp. 17J27-24.</title>
        <authorList>
            <person name="Kim M."/>
            <person name="Maeng S."/>
            <person name="Sathiyaraj S."/>
        </authorList>
    </citation>
    <scope>NUCLEOTIDE SEQUENCE [LARGE SCALE GENOMIC DNA]</scope>
    <source>
        <strain evidence="3 4">17J27-24</strain>
    </source>
</reference>
<feature type="transmembrane region" description="Helical" evidence="2">
    <location>
        <begin position="77"/>
        <end position="94"/>
    </location>
</feature>
<dbReference type="AlphaFoldDB" id="A0A4Y8ZPH6"/>
<feature type="transmembrane region" description="Helical" evidence="2">
    <location>
        <begin position="12"/>
        <end position="37"/>
    </location>
</feature>
<feature type="compositionally biased region" description="Low complexity" evidence="1">
    <location>
        <begin position="110"/>
        <end position="141"/>
    </location>
</feature>
<sequence length="141" mass="14434">MSIAWWCDDYGALTFILGVVFVVVALGSAIAELIAWVRTQLAAAKAAPMAAVETADSFDPIAVLQALKGVLEALKGLPAWIAIFLGGLALLGLTTQQPEECKKQETSVGAPSTTASAPNAVTTTTSTTTTTKSVPTPGTGK</sequence>
<accession>A0A4Y8ZPH6</accession>
<evidence type="ECO:0000256" key="1">
    <source>
        <dbReference type="SAM" id="MobiDB-lite"/>
    </source>
</evidence>
<evidence type="ECO:0000256" key="2">
    <source>
        <dbReference type="SAM" id="Phobius"/>
    </source>
</evidence>
<evidence type="ECO:0000313" key="4">
    <source>
        <dbReference type="Proteomes" id="UP000298213"/>
    </source>
</evidence>
<gene>
    <name evidence="3" type="ORF">E2493_20535</name>
</gene>
<dbReference type="Proteomes" id="UP000298213">
    <property type="component" value="Unassembled WGS sequence"/>
</dbReference>
<feature type="region of interest" description="Disordered" evidence="1">
    <location>
        <begin position="101"/>
        <end position="141"/>
    </location>
</feature>
<dbReference type="RefSeq" id="WP_135090593.1">
    <property type="nucleotide sequence ID" value="NZ_SPDV01000095.1"/>
</dbReference>
<keyword evidence="2" id="KW-0472">Membrane</keyword>
<keyword evidence="4" id="KW-1185">Reference proteome</keyword>
<proteinExistence type="predicted"/>
<dbReference type="EMBL" id="SPDV01000095">
    <property type="protein sequence ID" value="TFI56356.1"/>
    <property type="molecule type" value="Genomic_DNA"/>
</dbReference>
<comment type="caution">
    <text evidence="3">The sequence shown here is derived from an EMBL/GenBank/DDBJ whole genome shotgun (WGS) entry which is preliminary data.</text>
</comment>
<name>A0A4Y8ZPH6_9SPHN</name>
<organism evidence="3 4">
    <name type="scientific">Sphingomonas parva</name>
    <dbReference type="NCBI Taxonomy" id="2555898"/>
    <lineage>
        <taxon>Bacteria</taxon>
        <taxon>Pseudomonadati</taxon>
        <taxon>Pseudomonadota</taxon>
        <taxon>Alphaproteobacteria</taxon>
        <taxon>Sphingomonadales</taxon>
        <taxon>Sphingomonadaceae</taxon>
        <taxon>Sphingomonas</taxon>
    </lineage>
</organism>
<keyword evidence="2" id="KW-0812">Transmembrane</keyword>